<reference evidence="2 3" key="1">
    <citation type="journal article" date="2010" name="Nature">
        <title>Genome sequencing and analysis of the model grass Brachypodium distachyon.</title>
        <authorList>
            <consortium name="International Brachypodium Initiative"/>
        </authorList>
    </citation>
    <scope>NUCLEOTIDE SEQUENCE [LARGE SCALE GENOMIC DNA]</scope>
    <source>
        <strain evidence="2 3">Bd21</strain>
    </source>
</reference>
<gene>
    <name evidence="2" type="ORF">BRADI_4g16238v3</name>
</gene>
<protein>
    <submittedName>
        <fullName evidence="2 3">Uncharacterized protein</fullName>
    </submittedName>
</protein>
<keyword evidence="4" id="KW-1185">Reference proteome</keyword>
<reference evidence="2" key="2">
    <citation type="submission" date="2017-06" db="EMBL/GenBank/DDBJ databases">
        <title>WGS assembly of Brachypodium distachyon.</title>
        <authorList>
            <consortium name="The International Brachypodium Initiative"/>
            <person name="Lucas S."/>
            <person name="Harmon-Smith M."/>
            <person name="Lail K."/>
            <person name="Tice H."/>
            <person name="Grimwood J."/>
            <person name="Bruce D."/>
            <person name="Barry K."/>
            <person name="Shu S."/>
            <person name="Lindquist E."/>
            <person name="Wang M."/>
            <person name="Pitluck S."/>
            <person name="Vogel J.P."/>
            <person name="Garvin D.F."/>
            <person name="Mockler T.C."/>
            <person name="Schmutz J."/>
            <person name="Rokhsar D."/>
            <person name="Bevan M.W."/>
        </authorList>
    </citation>
    <scope>NUCLEOTIDE SEQUENCE</scope>
    <source>
        <strain evidence="2">Bd21</strain>
    </source>
</reference>
<proteinExistence type="predicted"/>
<dbReference type="Proteomes" id="UP000008810">
    <property type="component" value="Chromosome 4"/>
</dbReference>
<dbReference type="EnsemblPlants" id="PNT63461">
    <property type="protein sequence ID" value="PNT63461"/>
    <property type="gene ID" value="BRADI_4g16238v3"/>
</dbReference>
<accession>A0A2K2CN43</accession>
<sequence>MWLACVGSVAPRAGGRDEGRPTEILGGARQQEDARAAGAAENPCRRGGDKRKKRKEWVDWINKMGKNCRLGSYGWAFLVKFFYNKCLSRAIWVM</sequence>
<name>A0A2K2CN43_BRADI</name>
<evidence type="ECO:0000313" key="4">
    <source>
        <dbReference type="Proteomes" id="UP000008810"/>
    </source>
</evidence>
<dbReference type="EMBL" id="CM000883">
    <property type="protein sequence ID" value="PNT63461.1"/>
    <property type="molecule type" value="Genomic_DNA"/>
</dbReference>
<dbReference type="InParanoid" id="A0A2K2CN43"/>
<evidence type="ECO:0000256" key="1">
    <source>
        <dbReference type="SAM" id="MobiDB-lite"/>
    </source>
</evidence>
<reference evidence="3" key="3">
    <citation type="submission" date="2018-08" db="UniProtKB">
        <authorList>
            <consortium name="EnsemblPlants"/>
        </authorList>
    </citation>
    <scope>IDENTIFICATION</scope>
    <source>
        <strain evidence="3">cv. Bd21</strain>
    </source>
</reference>
<evidence type="ECO:0000313" key="2">
    <source>
        <dbReference type="EMBL" id="PNT63461.1"/>
    </source>
</evidence>
<feature type="region of interest" description="Disordered" evidence="1">
    <location>
        <begin position="11"/>
        <end position="52"/>
    </location>
</feature>
<organism evidence="2">
    <name type="scientific">Brachypodium distachyon</name>
    <name type="common">Purple false brome</name>
    <name type="synonym">Trachynia distachya</name>
    <dbReference type="NCBI Taxonomy" id="15368"/>
    <lineage>
        <taxon>Eukaryota</taxon>
        <taxon>Viridiplantae</taxon>
        <taxon>Streptophyta</taxon>
        <taxon>Embryophyta</taxon>
        <taxon>Tracheophyta</taxon>
        <taxon>Spermatophyta</taxon>
        <taxon>Magnoliopsida</taxon>
        <taxon>Liliopsida</taxon>
        <taxon>Poales</taxon>
        <taxon>Poaceae</taxon>
        <taxon>BOP clade</taxon>
        <taxon>Pooideae</taxon>
        <taxon>Stipodae</taxon>
        <taxon>Brachypodieae</taxon>
        <taxon>Brachypodium</taxon>
    </lineage>
</organism>
<dbReference type="Gramene" id="PNT63461">
    <property type="protein sequence ID" value="PNT63461"/>
    <property type="gene ID" value="BRADI_4g16238v3"/>
</dbReference>
<evidence type="ECO:0000313" key="3">
    <source>
        <dbReference type="EnsemblPlants" id="PNT63461"/>
    </source>
</evidence>
<dbReference type="AlphaFoldDB" id="A0A2K2CN43"/>